<keyword evidence="2" id="KW-0472">Membrane</keyword>
<accession>A0A0D2L8F2</accession>
<feature type="region of interest" description="Disordered" evidence="1">
    <location>
        <begin position="16"/>
        <end position="39"/>
    </location>
</feature>
<dbReference type="InterPro" id="IPR021788">
    <property type="entry name" value="CPP1-like"/>
</dbReference>
<sequence length="174" mass="17452">MKKRITGELQVPTGVRYADVPQQKKRGGGGSGSARGASQQPALLQKLPGGVGVATPSAPNAVALQIAVFGALAAWALAGALLEGPEAQAADTGGLQLALAGAFSIYQLRDAKRVSIGRAAGITFGAMVAGIMLGAGLNAWLQIDIVPIGNFASPGVFVTLWAIAAIAAGCFFIV</sequence>
<protein>
    <submittedName>
        <fullName evidence="3">Uncharacterized protein</fullName>
    </submittedName>
</protein>
<name>A0A0D2L8F2_9CHLO</name>
<feature type="transmembrane region" description="Helical" evidence="2">
    <location>
        <begin position="120"/>
        <end position="143"/>
    </location>
</feature>
<evidence type="ECO:0000313" key="4">
    <source>
        <dbReference type="Proteomes" id="UP000054498"/>
    </source>
</evidence>
<dbReference type="OrthoDB" id="513574at2759"/>
<dbReference type="Pfam" id="PF11833">
    <property type="entry name" value="CPP1-like"/>
    <property type="match status" value="1"/>
</dbReference>
<proteinExistence type="predicted"/>
<evidence type="ECO:0000256" key="2">
    <source>
        <dbReference type="SAM" id="Phobius"/>
    </source>
</evidence>
<gene>
    <name evidence="3" type="ORF">MNEG_4861</name>
</gene>
<dbReference type="PANTHER" id="PTHR33372:SF2">
    <property type="entry name" value="PROTEIN CHAPERONE-LIKE PROTEIN OF POR1, CHLOROPLASTIC"/>
    <property type="match status" value="1"/>
</dbReference>
<dbReference type="EMBL" id="KK100915">
    <property type="protein sequence ID" value="KIZ03099.1"/>
    <property type="molecule type" value="Genomic_DNA"/>
</dbReference>
<feature type="transmembrane region" description="Helical" evidence="2">
    <location>
        <begin position="155"/>
        <end position="173"/>
    </location>
</feature>
<organism evidence="3 4">
    <name type="scientific">Monoraphidium neglectum</name>
    <dbReference type="NCBI Taxonomy" id="145388"/>
    <lineage>
        <taxon>Eukaryota</taxon>
        <taxon>Viridiplantae</taxon>
        <taxon>Chlorophyta</taxon>
        <taxon>core chlorophytes</taxon>
        <taxon>Chlorophyceae</taxon>
        <taxon>CS clade</taxon>
        <taxon>Sphaeropleales</taxon>
        <taxon>Selenastraceae</taxon>
        <taxon>Monoraphidium</taxon>
    </lineage>
</organism>
<dbReference type="AlphaFoldDB" id="A0A0D2L8F2"/>
<reference evidence="3 4" key="1">
    <citation type="journal article" date="2013" name="BMC Genomics">
        <title>Reconstruction of the lipid metabolism for the microalga Monoraphidium neglectum from its genome sequence reveals characteristics suitable for biofuel production.</title>
        <authorList>
            <person name="Bogen C."/>
            <person name="Al-Dilaimi A."/>
            <person name="Albersmeier A."/>
            <person name="Wichmann J."/>
            <person name="Grundmann M."/>
            <person name="Rupp O."/>
            <person name="Lauersen K.J."/>
            <person name="Blifernez-Klassen O."/>
            <person name="Kalinowski J."/>
            <person name="Goesmann A."/>
            <person name="Mussgnug J.H."/>
            <person name="Kruse O."/>
        </authorList>
    </citation>
    <scope>NUCLEOTIDE SEQUENCE [LARGE SCALE GENOMIC DNA]</scope>
    <source>
        <strain evidence="3 4">SAG 48.87</strain>
    </source>
</reference>
<dbReference type="KEGG" id="mng:MNEG_4861"/>
<dbReference type="GO" id="GO:0031969">
    <property type="term" value="C:chloroplast membrane"/>
    <property type="evidence" value="ECO:0007669"/>
    <property type="project" value="TreeGrafter"/>
</dbReference>
<keyword evidence="2" id="KW-0812">Transmembrane</keyword>
<keyword evidence="4" id="KW-1185">Reference proteome</keyword>
<dbReference type="GeneID" id="25737738"/>
<dbReference type="Proteomes" id="UP000054498">
    <property type="component" value="Unassembled WGS sequence"/>
</dbReference>
<dbReference type="RefSeq" id="XP_013902118.1">
    <property type="nucleotide sequence ID" value="XM_014046664.1"/>
</dbReference>
<evidence type="ECO:0000256" key="1">
    <source>
        <dbReference type="SAM" id="MobiDB-lite"/>
    </source>
</evidence>
<dbReference type="PANTHER" id="PTHR33372">
    <property type="match status" value="1"/>
</dbReference>
<dbReference type="STRING" id="145388.A0A0D2L8F2"/>
<evidence type="ECO:0000313" key="3">
    <source>
        <dbReference type="EMBL" id="KIZ03099.1"/>
    </source>
</evidence>
<keyword evidence="2" id="KW-1133">Transmembrane helix</keyword>